<evidence type="ECO:0000313" key="4">
    <source>
        <dbReference type="Proteomes" id="UP000438991"/>
    </source>
</evidence>
<evidence type="ECO:0000313" key="1">
    <source>
        <dbReference type="EMBL" id="MTW14780.1"/>
    </source>
</evidence>
<dbReference type="SMART" id="SM00882">
    <property type="entry name" value="CoA_trans"/>
    <property type="match status" value="1"/>
</dbReference>
<dbReference type="RefSeq" id="WP_111385113.1">
    <property type="nucleotide sequence ID" value="NZ_NPEW01000076.1"/>
</dbReference>
<dbReference type="PANTHER" id="PTHR43293:SF3">
    <property type="entry name" value="CHOLESTEROL RING-CLEAVING HYDROLASE IPDB SUBUNIT"/>
    <property type="match status" value="1"/>
</dbReference>
<keyword evidence="3" id="KW-1185">Reference proteome</keyword>
<dbReference type="Gene3D" id="3.40.1080.10">
    <property type="entry name" value="Glutaconate Coenzyme A-transferase"/>
    <property type="match status" value="1"/>
</dbReference>
<proteinExistence type="predicted"/>
<dbReference type="PANTHER" id="PTHR43293">
    <property type="entry name" value="ACETATE COA-TRANSFERASE YDIF"/>
    <property type="match status" value="1"/>
</dbReference>
<accession>A0A327K7X8</accession>
<evidence type="ECO:0000313" key="3">
    <source>
        <dbReference type="Proteomes" id="UP000289200"/>
    </source>
</evidence>
<dbReference type="Pfam" id="PF01144">
    <property type="entry name" value="CoA_trans"/>
    <property type="match status" value="1"/>
</dbReference>
<protein>
    <submittedName>
        <fullName evidence="1">CoA transferase subunit A</fullName>
    </submittedName>
    <submittedName>
        <fullName evidence="2">Glutaconate CoA-transferase subunit A</fullName>
    </submittedName>
</protein>
<reference evidence="1 4" key="3">
    <citation type="submission" date="2019-11" db="EMBL/GenBank/DDBJ databases">
        <title>Whole-genome sequence of Rhodoplanes serenus DSM 18633, type strain.</title>
        <authorList>
            <person name="Kyndt J.A."/>
            <person name="Meyer T.E."/>
        </authorList>
    </citation>
    <scope>NUCLEOTIDE SEQUENCE [LARGE SCALE GENOMIC DNA]</scope>
    <source>
        <strain evidence="1 4">DSM 18633</strain>
    </source>
</reference>
<reference evidence="3" key="2">
    <citation type="submission" date="2018-10" db="EMBL/GenBank/DDBJ databases">
        <authorList>
            <person name="Peiro R."/>
            <person name="Begona"/>
            <person name="Cbmso G."/>
            <person name="Lopez M."/>
            <person name="Gonzalez S."/>
            <person name="Sacristan E."/>
            <person name="Castillo E."/>
        </authorList>
    </citation>
    <scope>NUCLEOTIDE SEQUENCE [LARGE SCALE GENOMIC DNA]</scope>
</reference>
<dbReference type="OrthoDB" id="9777193at2"/>
<dbReference type="Gene3D" id="3.30.30.40">
    <property type="match status" value="1"/>
</dbReference>
<reference evidence="2" key="1">
    <citation type="submission" date="2018-10" db="EMBL/GenBank/DDBJ databases">
        <authorList>
            <person name="Peiro R."/>
            <person name="Begona"/>
            <person name="Cbmso G."/>
            <person name="Lopez M."/>
            <person name="Gonzalez S."/>
            <person name="Sacristan E."/>
            <person name="Castillo E."/>
        </authorList>
    </citation>
    <scope>NUCLEOTIDE SEQUENCE</scope>
    <source>
        <strain evidence="2">Rhod_genome</strain>
    </source>
</reference>
<dbReference type="GO" id="GO:0008410">
    <property type="term" value="F:CoA-transferase activity"/>
    <property type="evidence" value="ECO:0007669"/>
    <property type="project" value="InterPro"/>
</dbReference>
<sequence length="323" mass="35853">MTSDALVRDYDTLRRDLAARDRGLREKVTTLEQAATLVRDGDHVAIGGCTLSRTPMAMIWQLIRAGRRNLTVSRSITSTEGDLLFASGLAHTIVSSWFSQGIVWGISKVMRHHVENGLAAFEEWSHMAIGMRYRAGAMGVPFVPVRSMIGSDVARIRGDQVKPIRCPFTGEEVMAVPALNPNVALIHVQRADPYGNAQLDGLQFMDIDIAMAADKVILTTERIVSNDQIRRAPDHTRIPFFTVEAVVEVPYGSVPHECYGQYEPIFAQLDRYAALIAKDPVAGARQYLDDYVHGPKDWSDYLAKVGIDTLLTASRRGRVIFND</sequence>
<name>A0A327K7X8_9BRAD</name>
<dbReference type="InterPro" id="IPR037171">
    <property type="entry name" value="NagB/RpiA_transferase-like"/>
</dbReference>
<keyword evidence="1" id="KW-0808">Transferase</keyword>
<evidence type="ECO:0000313" key="2">
    <source>
        <dbReference type="EMBL" id="VCU11219.1"/>
    </source>
</evidence>
<dbReference type="Proteomes" id="UP000438991">
    <property type="component" value="Unassembled WGS sequence"/>
</dbReference>
<gene>
    <name evidence="2" type="primary">gctA</name>
    <name evidence="1" type="ORF">GJ689_00930</name>
    <name evidence="2" type="ORF">RHODGE_RHODGE_04750</name>
</gene>
<dbReference type="EMBL" id="WNKV01000001">
    <property type="protein sequence ID" value="MTW14780.1"/>
    <property type="molecule type" value="Genomic_DNA"/>
</dbReference>
<dbReference type="EMBL" id="UWOC01000203">
    <property type="protein sequence ID" value="VCU11219.1"/>
    <property type="molecule type" value="Genomic_DNA"/>
</dbReference>
<dbReference type="SUPFAM" id="SSF100950">
    <property type="entry name" value="NagB/RpiA/CoA transferase-like"/>
    <property type="match status" value="1"/>
</dbReference>
<dbReference type="AlphaFoldDB" id="A0A327K7X8"/>
<dbReference type="Proteomes" id="UP000289200">
    <property type="component" value="Unassembled WGS sequence"/>
</dbReference>
<dbReference type="InterPro" id="IPR004165">
    <property type="entry name" value="CoA_trans_fam_I"/>
</dbReference>
<organism evidence="2 3">
    <name type="scientific">Rhodoplanes serenus</name>
    <dbReference type="NCBI Taxonomy" id="200615"/>
    <lineage>
        <taxon>Bacteria</taxon>
        <taxon>Pseudomonadati</taxon>
        <taxon>Pseudomonadota</taxon>
        <taxon>Alphaproteobacteria</taxon>
        <taxon>Hyphomicrobiales</taxon>
        <taxon>Nitrobacteraceae</taxon>
        <taxon>Rhodoplanes</taxon>
    </lineage>
</organism>
<comment type="caution">
    <text evidence="2">The sequence shown here is derived from an EMBL/GenBank/DDBJ whole genome shotgun (WGS) entry which is preliminary data.</text>
</comment>